<dbReference type="CDD" id="cd02883">
    <property type="entry name" value="NUDIX_Hydrolase"/>
    <property type="match status" value="1"/>
</dbReference>
<gene>
    <name evidence="7" type="ORF">WDZ17_03825</name>
</gene>
<evidence type="ECO:0000313" key="8">
    <source>
        <dbReference type="Proteomes" id="UP001387100"/>
    </source>
</evidence>
<feature type="region of interest" description="Disordered" evidence="5">
    <location>
        <begin position="1"/>
        <end position="45"/>
    </location>
</feature>
<evidence type="ECO:0000256" key="5">
    <source>
        <dbReference type="SAM" id="MobiDB-lite"/>
    </source>
</evidence>
<dbReference type="SUPFAM" id="SSF55811">
    <property type="entry name" value="Nudix"/>
    <property type="match status" value="1"/>
</dbReference>
<comment type="caution">
    <text evidence="7">The sequence shown here is derived from an EMBL/GenBank/DDBJ whole genome shotgun (WGS) entry which is preliminary data.</text>
</comment>
<evidence type="ECO:0000256" key="3">
    <source>
        <dbReference type="ARBA" id="ARBA00022801"/>
    </source>
</evidence>
<keyword evidence="3 4" id="KW-0378">Hydrolase</keyword>
<evidence type="ECO:0000259" key="6">
    <source>
        <dbReference type="PROSITE" id="PS51462"/>
    </source>
</evidence>
<dbReference type="PROSITE" id="PS51462">
    <property type="entry name" value="NUDIX"/>
    <property type="match status" value="1"/>
</dbReference>
<protein>
    <submittedName>
        <fullName evidence="7">NUDIX domain-containing protein</fullName>
    </submittedName>
</protein>
<evidence type="ECO:0000313" key="7">
    <source>
        <dbReference type="EMBL" id="MEJ5944419.1"/>
    </source>
</evidence>
<organism evidence="7 8">
    <name type="scientific">Pseudokineococcus basanitobsidens</name>
    <dbReference type="NCBI Taxonomy" id="1926649"/>
    <lineage>
        <taxon>Bacteria</taxon>
        <taxon>Bacillati</taxon>
        <taxon>Actinomycetota</taxon>
        <taxon>Actinomycetes</taxon>
        <taxon>Kineosporiales</taxon>
        <taxon>Kineosporiaceae</taxon>
        <taxon>Pseudokineococcus</taxon>
    </lineage>
</organism>
<dbReference type="Proteomes" id="UP001387100">
    <property type="component" value="Unassembled WGS sequence"/>
</dbReference>
<proteinExistence type="inferred from homology"/>
<dbReference type="PROSITE" id="PS00893">
    <property type="entry name" value="NUDIX_BOX"/>
    <property type="match status" value="1"/>
</dbReference>
<evidence type="ECO:0000256" key="2">
    <source>
        <dbReference type="ARBA" id="ARBA00005582"/>
    </source>
</evidence>
<dbReference type="InterPro" id="IPR020084">
    <property type="entry name" value="NUDIX_hydrolase_CS"/>
</dbReference>
<dbReference type="EMBL" id="JBBIAA010000002">
    <property type="protein sequence ID" value="MEJ5944419.1"/>
    <property type="molecule type" value="Genomic_DNA"/>
</dbReference>
<dbReference type="InterPro" id="IPR020476">
    <property type="entry name" value="Nudix_hydrolase"/>
</dbReference>
<dbReference type="PRINTS" id="PR00502">
    <property type="entry name" value="NUDIXFAMILY"/>
</dbReference>
<dbReference type="InterPro" id="IPR000086">
    <property type="entry name" value="NUDIX_hydrolase_dom"/>
</dbReference>
<evidence type="ECO:0000256" key="4">
    <source>
        <dbReference type="RuleBase" id="RU003476"/>
    </source>
</evidence>
<comment type="cofactor">
    <cofactor evidence="1">
        <name>Mg(2+)</name>
        <dbReference type="ChEBI" id="CHEBI:18420"/>
    </cofactor>
</comment>
<keyword evidence="8" id="KW-1185">Reference proteome</keyword>
<name>A0ABU8RHG5_9ACTN</name>
<comment type="similarity">
    <text evidence="2 4">Belongs to the Nudix hydrolase family.</text>
</comment>
<reference evidence="7 8" key="1">
    <citation type="journal article" date="2017" name="Int. J. Syst. Evol. Microbiol.">
        <title>Pseudokineococcus basanitobsidens sp. nov., isolated from volcanic rock.</title>
        <authorList>
            <person name="Lee D.W."/>
            <person name="Park M.Y."/>
            <person name="Kim J.J."/>
            <person name="Kim B.S."/>
        </authorList>
    </citation>
    <scope>NUCLEOTIDE SEQUENCE [LARGE SCALE GENOMIC DNA]</scope>
    <source>
        <strain evidence="7 8">DSM 103726</strain>
    </source>
</reference>
<dbReference type="InterPro" id="IPR015797">
    <property type="entry name" value="NUDIX_hydrolase-like_dom_sf"/>
</dbReference>
<dbReference type="RefSeq" id="WP_339573798.1">
    <property type="nucleotide sequence ID" value="NZ_JBBIAA010000002.1"/>
</dbReference>
<feature type="compositionally biased region" description="Gly residues" evidence="5">
    <location>
        <begin position="1"/>
        <end position="17"/>
    </location>
</feature>
<feature type="domain" description="Nudix hydrolase" evidence="6">
    <location>
        <begin position="49"/>
        <end position="189"/>
    </location>
</feature>
<evidence type="ECO:0000256" key="1">
    <source>
        <dbReference type="ARBA" id="ARBA00001946"/>
    </source>
</evidence>
<dbReference type="PANTHER" id="PTHR43046">
    <property type="entry name" value="GDP-MANNOSE MANNOSYL HYDROLASE"/>
    <property type="match status" value="1"/>
</dbReference>
<sequence>MSTGERAGGAGAGAGRAGGEEAEEAGARRVDDAEVVPAAGGSGAPEVPVRRQRVAAYVLCRRGDAVLLSRLSPGTPRPGLWSLPGGGLDHGEDPRAGARREAHEETGLDVVVGEVLDVGSTHFTGRAPGGPLEDYHGVSVVFRGACDDEREPRVVEVGGTSDAAAWVPLREVESGVVGVTDVVRLALAAG</sequence>
<dbReference type="PANTHER" id="PTHR43046:SF14">
    <property type="entry name" value="MUTT_NUDIX FAMILY PROTEIN"/>
    <property type="match status" value="1"/>
</dbReference>
<dbReference type="Pfam" id="PF00293">
    <property type="entry name" value="NUDIX"/>
    <property type="match status" value="1"/>
</dbReference>
<dbReference type="Gene3D" id="3.90.79.10">
    <property type="entry name" value="Nucleoside Triphosphate Pyrophosphohydrolase"/>
    <property type="match status" value="1"/>
</dbReference>
<accession>A0ABU8RHG5</accession>